<protein>
    <submittedName>
        <fullName evidence="1">DUF3305 domain-containing protein</fullName>
    </submittedName>
</protein>
<gene>
    <name evidence="1" type="ORF">FHP91_04955</name>
</gene>
<accession>A0A557R1H4</accession>
<dbReference type="InterPro" id="IPR021736">
    <property type="entry name" value="DUF3305"/>
</dbReference>
<dbReference type="Proteomes" id="UP000319502">
    <property type="component" value="Unassembled WGS sequence"/>
</dbReference>
<name>A0A557R1H4_9RHOO</name>
<evidence type="ECO:0000313" key="1">
    <source>
        <dbReference type="EMBL" id="TVO59005.1"/>
    </source>
</evidence>
<keyword evidence="2" id="KW-1185">Reference proteome</keyword>
<reference evidence="1 2" key="1">
    <citation type="submission" date="2019-07" db="EMBL/GenBank/DDBJ databases">
        <title>The pathways for chlorine oxyanion respiration interact through the shared metabolite chlorate.</title>
        <authorList>
            <person name="Barnum T.P."/>
            <person name="Cheng Y."/>
            <person name="Hill K.A."/>
            <person name="Lucas L.N."/>
            <person name="Carlson H.K."/>
            <person name="Coates J.D."/>
        </authorList>
    </citation>
    <scope>NUCLEOTIDE SEQUENCE [LARGE SCALE GENOMIC DNA]</scope>
    <source>
        <strain evidence="1 2">SFB-3</strain>
    </source>
</reference>
<organism evidence="1 2">
    <name type="scientific">Denitromonas halophila</name>
    <dbReference type="NCBI Taxonomy" id="1629404"/>
    <lineage>
        <taxon>Bacteria</taxon>
        <taxon>Pseudomonadati</taxon>
        <taxon>Pseudomonadota</taxon>
        <taxon>Betaproteobacteria</taxon>
        <taxon>Rhodocyclales</taxon>
        <taxon>Zoogloeaceae</taxon>
        <taxon>Denitromonas</taxon>
    </lineage>
</organism>
<comment type="caution">
    <text evidence="1">The sequence shown here is derived from an EMBL/GenBank/DDBJ whole genome shotgun (WGS) entry which is preliminary data.</text>
</comment>
<dbReference type="AlphaFoldDB" id="A0A557R1H4"/>
<sequence>MFTVNRPSGEAIVPDVPNPGVETLNGADQLAVCFARQTVDGNPWIDHRWALVGLAFGEVPQPDGPDQVVVSGLKLELHGDEAEGYHMNTCADEPSLFFMLRPANEDQPDGPPTVAAVSANFYEAARWMDAGESVERLPLPEGWCEIIAAFARAHWREPEKKRGKRYAATGDHRDRPGH</sequence>
<dbReference type="EMBL" id="VMNK01000003">
    <property type="protein sequence ID" value="TVO59005.1"/>
    <property type="molecule type" value="Genomic_DNA"/>
</dbReference>
<proteinExistence type="predicted"/>
<evidence type="ECO:0000313" key="2">
    <source>
        <dbReference type="Proteomes" id="UP000319502"/>
    </source>
</evidence>
<dbReference type="OrthoDB" id="8526034at2"/>
<dbReference type="Pfam" id="PF11749">
    <property type="entry name" value="DUF3305"/>
    <property type="match status" value="1"/>
</dbReference>